<feature type="compositionally biased region" description="Polar residues" evidence="1">
    <location>
        <begin position="114"/>
        <end position="123"/>
    </location>
</feature>
<gene>
    <name evidence="3" type="ORF">Rhopal_000480-T1</name>
</gene>
<feature type="region of interest" description="Disordered" evidence="1">
    <location>
        <begin position="110"/>
        <end position="131"/>
    </location>
</feature>
<dbReference type="Proteomes" id="UP001342314">
    <property type="component" value="Unassembled WGS sequence"/>
</dbReference>
<proteinExistence type="predicted"/>
<dbReference type="AlphaFoldDB" id="A0AAV5GDV0"/>
<evidence type="ECO:0000313" key="3">
    <source>
        <dbReference type="EMBL" id="GJN87529.1"/>
    </source>
</evidence>
<evidence type="ECO:0000259" key="2">
    <source>
        <dbReference type="Pfam" id="PF12937"/>
    </source>
</evidence>
<protein>
    <recommendedName>
        <fullName evidence="2">F-box domain-containing protein</fullName>
    </recommendedName>
</protein>
<dbReference type="InterPro" id="IPR032675">
    <property type="entry name" value="LRR_dom_sf"/>
</dbReference>
<feature type="domain" description="F-box" evidence="2">
    <location>
        <begin position="18"/>
        <end position="85"/>
    </location>
</feature>
<dbReference type="Gene3D" id="1.20.1280.50">
    <property type="match status" value="1"/>
</dbReference>
<accession>A0AAV5GDV0</accession>
<sequence>MAATATTPAGPPDCPFIRVPNEIVLHIFDHARLAHDADAAPYRLAESDPVHSRRRINPVVAVSHVCRAWRALALDNPALWASLHLDGEMDGARAQDKARYWADRAAAKPRDSLSAGSTGTAQPHQDARSAKLEPSGITSLFVTRAQEFSTDAFPCLFESLDLIELVRLRHANISWMGRGYVAEASAHRLFQAFFTFLRSSADTLTSLTFLTPSHLRVNFSLQHFGETFTALKELEIRANQDIQDMERADRGIWRIPPPPASLLSIPPDFLPPPTVETGSKVLTQLRRLVLIGPEWRALRGGLLSHARVLDTSHVPALEYADLGRTTPNVNLGLLAHSSGTLSHLRVRNWWIPPAFPLPDILGSLPNLATLSLLASGALATRILDELVRLDAATPIRFPHLVTLAVQGARLTQAHLALFGSDRAPRLATLDLSDTKAVETAEGAASLELPRFEALTTLKVARSEVWSTARSIVGELERGKVPALTQLYVSGSGEDEPVSGADDDGWNVSRRRLLGERGIELHVKDRGVV</sequence>
<dbReference type="InterPro" id="IPR001810">
    <property type="entry name" value="F-box_dom"/>
</dbReference>
<dbReference type="Pfam" id="PF12937">
    <property type="entry name" value="F-box-like"/>
    <property type="match status" value="1"/>
</dbReference>
<evidence type="ECO:0000313" key="4">
    <source>
        <dbReference type="Proteomes" id="UP001342314"/>
    </source>
</evidence>
<dbReference type="EMBL" id="BQKY01000001">
    <property type="protein sequence ID" value="GJN87529.1"/>
    <property type="molecule type" value="Genomic_DNA"/>
</dbReference>
<comment type="caution">
    <text evidence="3">The sequence shown here is derived from an EMBL/GenBank/DDBJ whole genome shotgun (WGS) entry which is preliminary data.</text>
</comment>
<evidence type="ECO:0000256" key="1">
    <source>
        <dbReference type="SAM" id="MobiDB-lite"/>
    </source>
</evidence>
<dbReference type="SUPFAM" id="SSF52047">
    <property type="entry name" value="RNI-like"/>
    <property type="match status" value="1"/>
</dbReference>
<reference evidence="3 4" key="1">
    <citation type="submission" date="2021-12" db="EMBL/GenBank/DDBJ databases">
        <title>High titer production of polyol ester of fatty acids by Rhodotorula paludigena BS15 towards product separation-free biomass refinery.</title>
        <authorList>
            <person name="Mano J."/>
            <person name="Ono H."/>
            <person name="Tanaka T."/>
            <person name="Naito K."/>
            <person name="Sushida H."/>
            <person name="Ike M."/>
            <person name="Tokuyasu K."/>
            <person name="Kitaoka M."/>
        </authorList>
    </citation>
    <scope>NUCLEOTIDE SEQUENCE [LARGE SCALE GENOMIC DNA]</scope>
    <source>
        <strain evidence="3 4">BS15</strain>
    </source>
</reference>
<name>A0AAV5GDV0_9BASI</name>
<keyword evidence="4" id="KW-1185">Reference proteome</keyword>
<dbReference type="Gene3D" id="3.80.10.10">
    <property type="entry name" value="Ribonuclease Inhibitor"/>
    <property type="match status" value="1"/>
</dbReference>
<organism evidence="3 4">
    <name type="scientific">Rhodotorula paludigena</name>
    <dbReference type="NCBI Taxonomy" id="86838"/>
    <lineage>
        <taxon>Eukaryota</taxon>
        <taxon>Fungi</taxon>
        <taxon>Dikarya</taxon>
        <taxon>Basidiomycota</taxon>
        <taxon>Pucciniomycotina</taxon>
        <taxon>Microbotryomycetes</taxon>
        <taxon>Sporidiobolales</taxon>
        <taxon>Sporidiobolaceae</taxon>
        <taxon>Rhodotorula</taxon>
    </lineage>
</organism>